<dbReference type="Gene3D" id="2.70.98.40">
    <property type="entry name" value="Glycoside hydrolase, family 65, N-terminal domain"/>
    <property type="match status" value="1"/>
</dbReference>
<comment type="similarity">
    <text evidence="1">Belongs to the glycosyl hydrolase 65 family.</text>
</comment>
<dbReference type="Pfam" id="PF03633">
    <property type="entry name" value="Glyco_hydro_65C"/>
    <property type="match status" value="1"/>
</dbReference>
<dbReference type="InterPro" id="IPR008928">
    <property type="entry name" value="6-hairpin_glycosidase_sf"/>
</dbReference>
<keyword evidence="7" id="KW-0378">Hydrolase</keyword>
<dbReference type="InterPro" id="IPR037018">
    <property type="entry name" value="GH65_N"/>
</dbReference>
<dbReference type="SUPFAM" id="SSF48208">
    <property type="entry name" value="Six-hairpin glycosidases"/>
    <property type="match status" value="1"/>
</dbReference>
<evidence type="ECO:0000259" key="6">
    <source>
        <dbReference type="Pfam" id="PF03636"/>
    </source>
</evidence>
<feature type="domain" description="Glycoside hydrolase family 65 C-terminal" evidence="5">
    <location>
        <begin position="713"/>
        <end position="773"/>
    </location>
</feature>
<dbReference type="OrthoDB" id="414934at2"/>
<dbReference type="SUPFAM" id="SSF74650">
    <property type="entry name" value="Galactose mutarotase-like"/>
    <property type="match status" value="1"/>
</dbReference>
<dbReference type="GO" id="GO:0005975">
    <property type="term" value="P:carbohydrate metabolic process"/>
    <property type="evidence" value="ECO:0007669"/>
    <property type="project" value="InterPro"/>
</dbReference>
<sequence length="790" mass="90114">MLRREPLNPPKYVYPVDEWRMVEKQYYPRFQAQMETIFSIGNGYLGMRGVCEEVTPCTENGTFINGFYESWPIVYGEEAFGFAKTGQTIVNVTDSKIIKLYVDDEPFSLSTANLLSFERVLDMKSGTLNRELVWETPSGKKVAIKSRRLISLEHKHLAAIEYEVTVLNAKAPVVISSEIANHKYIASNNNDPRKAKGFKGRVLNPKANYCKDGRILLGYVTNQSKIGLACGIEHQLFTECSYFYKSECSEDGGQAVFSVDAQPGIPIKLIKYITYNTSPGNSIEELSTRAHRTLDRAKNLGFEAILVSQQQYMDDFWHRSDIKISGNPYDTDATTALELQQAIRFNLFQILQASGRAEGTGIPAKGLSGQAYEGQFFWDTEIYVLPFLIYTAPRIARNLLCFRYKMLDKARKRARQLNQKGALFPWRTINGEEASAYYAAGTAQYHINADIAYAVKKYVEITGDKDFLYNEGVEILVETARLWHDLGFFQDGKFHIHGVTGPDEYTTVVNNNAYTNLMARENLRYAVQTVQMLQNEDLERFAALLDRTNLALTEIEDWQKAAEYMYIPYDEAKKIHPQDDSFLSKKVWDFENVPRSKYPLLLNFHPLVIYRHQVIKQADVVLAMHLLGQEFSEQQKKSNFDYYDPLTTGDSSLSVCIQSILAFNLGYTRKAIEYAYFAILMDLADIAGNSKDGCHIASMGGSWMVMVYGFAGMKDYNGNLSFNPRLPEGTTALHFPLTIRCQRLEVDIRQEKVTYLLREGSELRIKHQDEEILLKVGIPVCVKQKNQDWE</sequence>
<feature type="binding site" evidence="3">
    <location>
        <begin position="378"/>
        <end position="379"/>
    </location>
    <ligand>
        <name>substrate</name>
    </ligand>
</feature>
<dbReference type="Proteomes" id="UP000218418">
    <property type="component" value="Chromosome"/>
</dbReference>
<organism evidence="7 8">
    <name type="scientific">Calothrix parasitica NIES-267</name>
    <dbReference type="NCBI Taxonomy" id="1973488"/>
    <lineage>
        <taxon>Bacteria</taxon>
        <taxon>Bacillati</taxon>
        <taxon>Cyanobacteriota</taxon>
        <taxon>Cyanophyceae</taxon>
        <taxon>Nostocales</taxon>
        <taxon>Calotrichaceae</taxon>
        <taxon>Calothrix</taxon>
    </lineage>
</organism>
<dbReference type="InterPro" id="IPR005195">
    <property type="entry name" value="Glyco_hydro_65_M"/>
</dbReference>
<dbReference type="Gene3D" id="2.60.420.10">
    <property type="entry name" value="Maltose phosphorylase, domain 3"/>
    <property type="match status" value="1"/>
</dbReference>
<dbReference type="PIRSF" id="PIRSF036289">
    <property type="entry name" value="Glycosyl_hydrolase_malt_phosph"/>
    <property type="match status" value="1"/>
</dbReference>
<proteinExistence type="inferred from homology"/>
<dbReference type="PANTHER" id="PTHR11051">
    <property type="entry name" value="GLYCOSYL HYDROLASE-RELATED"/>
    <property type="match status" value="1"/>
</dbReference>
<evidence type="ECO:0000256" key="3">
    <source>
        <dbReference type="PIRSR" id="PIRSR036289-51"/>
    </source>
</evidence>
<dbReference type="InterPro" id="IPR017045">
    <property type="entry name" value="Malt_Pase/Glycosyl_Hdrlase"/>
</dbReference>
<evidence type="ECO:0000256" key="1">
    <source>
        <dbReference type="ARBA" id="ARBA00006768"/>
    </source>
</evidence>
<gene>
    <name evidence="7" type="ORF">NIES267_03720</name>
</gene>
<dbReference type="PANTHER" id="PTHR11051:SF13">
    <property type="entry name" value="GLYCOSYL TRANSFERASE"/>
    <property type="match status" value="1"/>
</dbReference>
<dbReference type="GO" id="GO:0030246">
    <property type="term" value="F:carbohydrate binding"/>
    <property type="evidence" value="ECO:0007669"/>
    <property type="project" value="InterPro"/>
</dbReference>
<dbReference type="AlphaFoldDB" id="A0A1Z4LI55"/>
<evidence type="ECO:0000313" key="8">
    <source>
        <dbReference type="Proteomes" id="UP000218418"/>
    </source>
</evidence>
<protein>
    <submittedName>
        <fullName evidence="7">Glycosyl hydrolase family 65 central catalytic domain protein</fullName>
    </submittedName>
</protein>
<dbReference type="Pfam" id="PF03636">
    <property type="entry name" value="Glyco_hydro_65N"/>
    <property type="match status" value="1"/>
</dbReference>
<dbReference type="InterPro" id="IPR005194">
    <property type="entry name" value="Glyco_hydro_65_C"/>
</dbReference>
<evidence type="ECO:0000256" key="2">
    <source>
        <dbReference type="PIRSR" id="PIRSR036289-50"/>
    </source>
</evidence>
<name>A0A1Z4LI55_9CYAN</name>
<feature type="binding site" evidence="3">
    <location>
        <begin position="616"/>
        <end position="617"/>
    </location>
    <ligand>
        <name>substrate</name>
    </ligand>
</feature>
<accession>A0A1Z4LI55</accession>
<dbReference type="InterPro" id="IPR012341">
    <property type="entry name" value="6hp_glycosidase-like_sf"/>
</dbReference>
<dbReference type="InterPro" id="IPR005196">
    <property type="entry name" value="Glyco_hydro_65_N"/>
</dbReference>
<evidence type="ECO:0000259" key="4">
    <source>
        <dbReference type="Pfam" id="PF03632"/>
    </source>
</evidence>
<dbReference type="Gene3D" id="1.50.10.10">
    <property type="match status" value="1"/>
</dbReference>
<reference evidence="7 8" key="1">
    <citation type="submission" date="2017-06" db="EMBL/GenBank/DDBJ databases">
        <title>Genome sequencing of cyanobaciteial culture collection at National Institute for Environmental Studies (NIES).</title>
        <authorList>
            <person name="Hirose Y."/>
            <person name="Shimura Y."/>
            <person name="Fujisawa T."/>
            <person name="Nakamura Y."/>
            <person name="Kawachi M."/>
        </authorList>
    </citation>
    <scope>NUCLEOTIDE SEQUENCE [LARGE SCALE GENOMIC DNA]</scope>
    <source>
        <strain evidence="7 8">NIES-267</strain>
    </source>
</reference>
<keyword evidence="8" id="KW-1185">Reference proteome</keyword>
<dbReference type="EMBL" id="AP018227">
    <property type="protein sequence ID" value="BAY80907.1"/>
    <property type="molecule type" value="Genomic_DNA"/>
</dbReference>
<dbReference type="GO" id="GO:0016757">
    <property type="term" value="F:glycosyltransferase activity"/>
    <property type="evidence" value="ECO:0007669"/>
    <property type="project" value="UniProtKB-ARBA"/>
</dbReference>
<evidence type="ECO:0000259" key="5">
    <source>
        <dbReference type="Pfam" id="PF03633"/>
    </source>
</evidence>
<dbReference type="Pfam" id="PF03632">
    <property type="entry name" value="Glyco_hydro_65m"/>
    <property type="match status" value="1"/>
</dbReference>
<feature type="domain" description="Glycoside hydrolase family 65 central catalytic" evidence="4">
    <location>
        <begin position="344"/>
        <end position="704"/>
    </location>
</feature>
<dbReference type="GO" id="GO:0004553">
    <property type="term" value="F:hydrolase activity, hydrolyzing O-glycosyl compounds"/>
    <property type="evidence" value="ECO:0007669"/>
    <property type="project" value="TreeGrafter"/>
</dbReference>
<feature type="active site" description="Proton donor" evidence="2">
    <location>
        <position position="504"/>
    </location>
</feature>
<dbReference type="InterPro" id="IPR011013">
    <property type="entry name" value="Gal_mutarotase_sf_dom"/>
</dbReference>
<feature type="domain" description="Glycoside hydrolase family 65 N-terminal" evidence="6">
    <location>
        <begin position="23"/>
        <end position="278"/>
    </location>
</feature>
<evidence type="ECO:0000313" key="7">
    <source>
        <dbReference type="EMBL" id="BAY80907.1"/>
    </source>
</evidence>